<evidence type="ECO:0000256" key="4">
    <source>
        <dbReference type="ARBA" id="ARBA00022729"/>
    </source>
</evidence>
<comment type="subcellular location">
    <subcellularLocation>
        <location evidence="1">Cell inner membrane</location>
        <topology evidence="1">Lipid-anchor</topology>
    </subcellularLocation>
</comment>
<dbReference type="InterPro" id="IPR018392">
    <property type="entry name" value="LysM"/>
</dbReference>
<keyword evidence="2" id="KW-1003">Cell membrane</keyword>
<dbReference type="GO" id="GO:0009279">
    <property type="term" value="C:cell outer membrane"/>
    <property type="evidence" value="ECO:0007669"/>
    <property type="project" value="TreeGrafter"/>
</dbReference>
<dbReference type="FunFam" id="3.10.350.10:FF:000006">
    <property type="entry name" value="YgeR family lipoprotein"/>
    <property type="match status" value="1"/>
</dbReference>
<dbReference type="SMART" id="SM00257">
    <property type="entry name" value="LysM"/>
    <property type="match status" value="1"/>
</dbReference>
<gene>
    <name evidence="10" type="primary">ygeR</name>
    <name evidence="10" type="ORF">NCTC8009_02321</name>
</gene>
<feature type="region of interest" description="Disordered" evidence="8">
    <location>
        <begin position="86"/>
        <end position="119"/>
    </location>
</feature>
<dbReference type="PROSITE" id="PS51257">
    <property type="entry name" value="PROKAR_LIPOPROTEIN"/>
    <property type="match status" value="1"/>
</dbReference>
<evidence type="ECO:0000313" key="10">
    <source>
        <dbReference type="EMBL" id="SQD01885.1"/>
    </source>
</evidence>
<keyword evidence="4" id="KW-0732">Signal</keyword>
<dbReference type="Pfam" id="PF01551">
    <property type="entry name" value="Peptidase_M23"/>
    <property type="match status" value="1"/>
</dbReference>
<dbReference type="InterPro" id="IPR016047">
    <property type="entry name" value="M23ase_b-sheet_dom"/>
</dbReference>
<dbReference type="FunFam" id="2.70.70.10:FF:000005">
    <property type="entry name" value="Hypothetical lipoprotein YgeR"/>
    <property type="match status" value="1"/>
</dbReference>
<evidence type="ECO:0000259" key="9">
    <source>
        <dbReference type="PROSITE" id="PS51782"/>
    </source>
</evidence>
<dbReference type="InterPro" id="IPR011055">
    <property type="entry name" value="Dup_hybrid_motif"/>
</dbReference>
<dbReference type="NCBIfam" id="NF040883">
    <property type="entry name" value="amid_act_ActS"/>
    <property type="match status" value="1"/>
</dbReference>
<dbReference type="PANTHER" id="PTHR21666">
    <property type="entry name" value="PEPTIDASE-RELATED"/>
    <property type="match status" value="1"/>
</dbReference>
<keyword evidence="5" id="KW-0472">Membrane</keyword>
<keyword evidence="7 10" id="KW-0449">Lipoprotein</keyword>
<name>A0A2X3K625_ECOLX</name>
<evidence type="ECO:0000313" key="11">
    <source>
        <dbReference type="Proteomes" id="UP000250991"/>
    </source>
</evidence>
<evidence type="ECO:0000256" key="1">
    <source>
        <dbReference type="ARBA" id="ARBA00004519"/>
    </source>
</evidence>
<organism evidence="10 11">
    <name type="scientific">Escherichia coli</name>
    <dbReference type="NCBI Taxonomy" id="562"/>
    <lineage>
        <taxon>Bacteria</taxon>
        <taxon>Pseudomonadati</taxon>
        <taxon>Pseudomonadota</taxon>
        <taxon>Gammaproteobacteria</taxon>
        <taxon>Enterobacterales</taxon>
        <taxon>Enterobacteriaceae</taxon>
        <taxon>Escherichia</taxon>
    </lineage>
</organism>
<sequence>MSAGRLNKKSLGIVMLLSVGLLLAGCSGSKSSDTGTYSGSVYTVKRGDTLYRISRTTGTSVKELARLNGISPPYTIEVGQKLKLGGAKSSSSTRKSTAKSTTKTASVTPSSAVPKSSWPPVGQRCWLWPTTGKVIMPYSTADGGNKGIDISAPRGTPIYAAGAGKVVYVGNQLRGYGNLIMIKHSEDYITAYAHNDTMLVNNGQSVKTGQKIATMGSTDAASVRLHFQIRYRATAIDPLRYLRRRAASQNADGELISSQQRGTC</sequence>
<dbReference type="STRING" id="585034.ECIAI1_2984"/>
<dbReference type="GO" id="GO:0004222">
    <property type="term" value="F:metalloendopeptidase activity"/>
    <property type="evidence" value="ECO:0007669"/>
    <property type="project" value="TreeGrafter"/>
</dbReference>
<dbReference type="Pfam" id="PF01476">
    <property type="entry name" value="LysM"/>
    <property type="match status" value="1"/>
</dbReference>
<evidence type="ECO:0000256" key="8">
    <source>
        <dbReference type="SAM" id="MobiDB-lite"/>
    </source>
</evidence>
<dbReference type="GO" id="GO:0005886">
    <property type="term" value="C:plasma membrane"/>
    <property type="evidence" value="ECO:0007669"/>
    <property type="project" value="UniProtKB-SubCell"/>
</dbReference>
<accession>A0A2X3K625</accession>
<evidence type="ECO:0000256" key="5">
    <source>
        <dbReference type="ARBA" id="ARBA00023136"/>
    </source>
</evidence>
<dbReference type="AlphaFoldDB" id="A0A2X3K625"/>
<dbReference type="InterPro" id="IPR036779">
    <property type="entry name" value="LysM_dom_sf"/>
</dbReference>
<dbReference type="CDD" id="cd00118">
    <property type="entry name" value="LysM"/>
    <property type="match status" value="1"/>
</dbReference>
<dbReference type="SUPFAM" id="SSF51261">
    <property type="entry name" value="Duplicated hybrid motif"/>
    <property type="match status" value="1"/>
</dbReference>
<keyword evidence="3" id="KW-0997">Cell inner membrane</keyword>
<dbReference type="InterPro" id="IPR050570">
    <property type="entry name" value="Cell_wall_metabolism_enzyme"/>
</dbReference>
<feature type="domain" description="LysM" evidence="9">
    <location>
        <begin position="40"/>
        <end position="84"/>
    </location>
</feature>
<evidence type="ECO:0000256" key="2">
    <source>
        <dbReference type="ARBA" id="ARBA00022475"/>
    </source>
</evidence>
<dbReference type="PROSITE" id="PS51782">
    <property type="entry name" value="LYSM"/>
    <property type="match status" value="1"/>
</dbReference>
<dbReference type="InterPro" id="IPR053529">
    <property type="entry name" value="Peptidase_M23B"/>
</dbReference>
<evidence type="ECO:0000256" key="7">
    <source>
        <dbReference type="ARBA" id="ARBA00023288"/>
    </source>
</evidence>
<dbReference type="PANTHER" id="PTHR21666:SF269">
    <property type="entry name" value="METALLOENDOPEPTIDASE"/>
    <property type="match status" value="1"/>
</dbReference>
<dbReference type="CDD" id="cd12797">
    <property type="entry name" value="M23_peptidase"/>
    <property type="match status" value="1"/>
</dbReference>
<dbReference type="Proteomes" id="UP000250991">
    <property type="component" value="Unassembled WGS sequence"/>
</dbReference>
<proteinExistence type="predicted"/>
<keyword evidence="6" id="KW-0564">Palmitate</keyword>
<dbReference type="Gene3D" id="3.10.350.10">
    <property type="entry name" value="LysM domain"/>
    <property type="match status" value="1"/>
</dbReference>
<reference evidence="10 11" key="1">
    <citation type="submission" date="2018-06" db="EMBL/GenBank/DDBJ databases">
        <authorList>
            <consortium name="Pathogen Informatics"/>
            <person name="Doyle S."/>
        </authorList>
    </citation>
    <scope>NUCLEOTIDE SEQUENCE [LARGE SCALE GENOMIC DNA]</scope>
    <source>
        <strain evidence="10 11">NCTC8009</strain>
    </source>
</reference>
<dbReference type="Gene3D" id="2.70.70.10">
    <property type="entry name" value="Glucose Permease (Domain IIA)"/>
    <property type="match status" value="1"/>
</dbReference>
<dbReference type="EMBL" id="UARW01000010">
    <property type="protein sequence ID" value="SQD01885.1"/>
    <property type="molecule type" value="Genomic_DNA"/>
</dbReference>
<protein>
    <submittedName>
        <fullName evidence="10">Lipoprotein ygeR</fullName>
    </submittedName>
</protein>
<feature type="compositionally biased region" description="Low complexity" evidence="8">
    <location>
        <begin position="89"/>
        <end position="112"/>
    </location>
</feature>
<evidence type="ECO:0000256" key="3">
    <source>
        <dbReference type="ARBA" id="ARBA00022519"/>
    </source>
</evidence>
<evidence type="ECO:0000256" key="6">
    <source>
        <dbReference type="ARBA" id="ARBA00023139"/>
    </source>
</evidence>
<dbReference type="GO" id="GO:0032153">
    <property type="term" value="C:cell division site"/>
    <property type="evidence" value="ECO:0007669"/>
    <property type="project" value="TreeGrafter"/>
</dbReference>